<evidence type="ECO:0000313" key="3">
    <source>
        <dbReference type="EMBL" id="TCS72170.1"/>
    </source>
</evidence>
<dbReference type="AlphaFoldDB" id="A0A4R3JYB6"/>
<reference evidence="3 4" key="1">
    <citation type="submission" date="2019-03" db="EMBL/GenBank/DDBJ databases">
        <title>Genomic Encyclopedia of Type Strains, Phase IV (KMG-IV): sequencing the most valuable type-strain genomes for metagenomic binning, comparative biology and taxonomic classification.</title>
        <authorList>
            <person name="Goeker M."/>
        </authorList>
    </citation>
    <scope>NUCLEOTIDE SEQUENCE [LARGE SCALE GENOMIC DNA]</scope>
    <source>
        <strain evidence="3 4">DSM 103923</strain>
    </source>
</reference>
<dbReference type="GO" id="GO:0005737">
    <property type="term" value="C:cytoplasm"/>
    <property type="evidence" value="ECO:0007669"/>
    <property type="project" value="TreeGrafter"/>
</dbReference>
<dbReference type="NCBIfam" id="TIGR00251">
    <property type="entry name" value="DUF167 family protein"/>
    <property type="match status" value="1"/>
</dbReference>
<dbReference type="InterPro" id="IPR003746">
    <property type="entry name" value="DUF167"/>
</dbReference>
<evidence type="ECO:0000256" key="2">
    <source>
        <dbReference type="HAMAP-Rule" id="MF_00634"/>
    </source>
</evidence>
<name>A0A4R3JYB6_9PROT</name>
<dbReference type="Pfam" id="PF02594">
    <property type="entry name" value="DUF167"/>
    <property type="match status" value="1"/>
</dbReference>
<dbReference type="EMBL" id="SLZY01000006">
    <property type="protein sequence ID" value="TCS72170.1"/>
    <property type="molecule type" value="Genomic_DNA"/>
</dbReference>
<comment type="similarity">
    <text evidence="1 2">Belongs to the UPF0235 family.</text>
</comment>
<dbReference type="Proteomes" id="UP000295135">
    <property type="component" value="Unassembled WGS sequence"/>
</dbReference>
<dbReference type="HAMAP" id="MF_00634">
    <property type="entry name" value="UPF0235"/>
    <property type="match status" value="1"/>
</dbReference>
<dbReference type="RefSeq" id="WP_126463820.1">
    <property type="nucleotide sequence ID" value="NZ_AP018721.1"/>
</dbReference>
<evidence type="ECO:0000256" key="1">
    <source>
        <dbReference type="ARBA" id="ARBA00010364"/>
    </source>
</evidence>
<dbReference type="Gene3D" id="3.30.1200.10">
    <property type="entry name" value="YggU-like"/>
    <property type="match status" value="1"/>
</dbReference>
<comment type="caution">
    <text evidence="3">The sequence shown here is derived from an EMBL/GenBank/DDBJ whole genome shotgun (WGS) entry which is preliminary data.</text>
</comment>
<proteinExistence type="inferred from homology"/>
<dbReference type="PANTHER" id="PTHR13420">
    <property type="entry name" value="UPF0235 PROTEIN C15ORF40"/>
    <property type="match status" value="1"/>
</dbReference>
<dbReference type="SMART" id="SM01152">
    <property type="entry name" value="DUF167"/>
    <property type="match status" value="1"/>
</dbReference>
<accession>A0A4R3JYB6</accession>
<sequence>MLIPAWLRPANGGCELALHIQPGASKSGIAGLHGEALKVRIQAPPVEGAANAALLAFIAKALGLAPREVKLLRGEKSRQKTLWVALTPEAVLARLELPPT</sequence>
<dbReference type="SUPFAM" id="SSF69786">
    <property type="entry name" value="YggU-like"/>
    <property type="match status" value="1"/>
</dbReference>
<dbReference type="OrthoDB" id="9800587at2"/>
<evidence type="ECO:0000313" key="4">
    <source>
        <dbReference type="Proteomes" id="UP000295135"/>
    </source>
</evidence>
<gene>
    <name evidence="3" type="ORF">EDC61_10685</name>
</gene>
<organism evidence="3 4">
    <name type="scientific">Sulfuritortus calidifontis</name>
    <dbReference type="NCBI Taxonomy" id="1914471"/>
    <lineage>
        <taxon>Bacteria</taxon>
        <taxon>Pseudomonadati</taxon>
        <taxon>Pseudomonadota</taxon>
        <taxon>Betaproteobacteria</taxon>
        <taxon>Nitrosomonadales</taxon>
        <taxon>Thiobacillaceae</taxon>
        <taxon>Sulfuritortus</taxon>
    </lineage>
</organism>
<keyword evidence="4" id="KW-1185">Reference proteome</keyword>
<protein>
    <recommendedName>
        <fullName evidence="2">UPF0235 protein EDC61_10685</fullName>
    </recommendedName>
</protein>
<dbReference type="InterPro" id="IPR036591">
    <property type="entry name" value="YggU-like_sf"/>
</dbReference>
<dbReference type="PANTHER" id="PTHR13420:SF7">
    <property type="entry name" value="UPF0235 PROTEIN C15ORF40"/>
    <property type="match status" value="1"/>
</dbReference>